<organism evidence="2 3">
    <name type="scientific">Meloidogyne enterolobii</name>
    <name type="common">Root-knot nematode worm</name>
    <name type="synonym">Meloidogyne mayaguensis</name>
    <dbReference type="NCBI Taxonomy" id="390850"/>
    <lineage>
        <taxon>Eukaryota</taxon>
        <taxon>Metazoa</taxon>
        <taxon>Ecdysozoa</taxon>
        <taxon>Nematoda</taxon>
        <taxon>Chromadorea</taxon>
        <taxon>Rhabditida</taxon>
        <taxon>Tylenchina</taxon>
        <taxon>Tylenchomorpha</taxon>
        <taxon>Tylenchoidea</taxon>
        <taxon>Meloidogynidae</taxon>
        <taxon>Meloidogyninae</taxon>
        <taxon>Meloidogyne</taxon>
    </lineage>
</organism>
<comment type="caution">
    <text evidence="2">The sequence shown here is derived from an EMBL/GenBank/DDBJ whole genome shotgun (WGS) entry which is preliminary data.</text>
</comment>
<dbReference type="AlphaFoldDB" id="A0A6V7Y0H7"/>
<accession>A0A6V7Y0H7</accession>
<feature type="coiled-coil region" evidence="1">
    <location>
        <begin position="28"/>
        <end position="62"/>
    </location>
</feature>
<sequence length="63" mass="7435">MTEEGLNSDLELKLNKRIDDLINLHTEFNNLQIKFNEEKEKTANLEKKNNSLENELNEMNKVC</sequence>
<dbReference type="EMBL" id="CAJEWN010002718">
    <property type="protein sequence ID" value="CAD2205001.1"/>
    <property type="molecule type" value="Genomic_DNA"/>
</dbReference>
<evidence type="ECO:0000313" key="2">
    <source>
        <dbReference type="EMBL" id="CAD2205001.1"/>
    </source>
</evidence>
<dbReference type="Proteomes" id="UP000580250">
    <property type="component" value="Unassembled WGS sequence"/>
</dbReference>
<gene>
    <name evidence="2" type="ORF">MENT_LOCUS58779</name>
</gene>
<keyword evidence="1" id="KW-0175">Coiled coil</keyword>
<name>A0A6V7Y0H7_MELEN</name>
<proteinExistence type="predicted"/>
<reference evidence="2 3" key="1">
    <citation type="submission" date="2020-08" db="EMBL/GenBank/DDBJ databases">
        <authorList>
            <person name="Koutsovoulos G."/>
            <person name="Danchin GJ E."/>
        </authorList>
    </citation>
    <scope>NUCLEOTIDE SEQUENCE [LARGE SCALE GENOMIC DNA]</scope>
</reference>
<dbReference type="SUPFAM" id="SSF90257">
    <property type="entry name" value="Myosin rod fragments"/>
    <property type="match status" value="1"/>
</dbReference>
<protein>
    <submittedName>
        <fullName evidence="2">Uncharacterized protein</fullName>
    </submittedName>
</protein>
<evidence type="ECO:0000256" key="1">
    <source>
        <dbReference type="SAM" id="Coils"/>
    </source>
</evidence>
<evidence type="ECO:0000313" key="3">
    <source>
        <dbReference type="Proteomes" id="UP000580250"/>
    </source>
</evidence>